<dbReference type="RefSeq" id="WP_098075890.1">
    <property type="nucleotide sequence ID" value="NZ_PDEQ01000005.1"/>
</dbReference>
<dbReference type="PRINTS" id="PR01438">
    <property type="entry name" value="UNVRSLSTRESS"/>
</dbReference>
<protein>
    <submittedName>
        <fullName evidence="3">Universal stress protein</fullName>
    </submittedName>
</protein>
<sequence length="303" mass="32299">MFDHVLCACDFSPASERAFGYALDIVERTGASLDLMYVEEIPLGIFQGDPSPAPGEKALQNRFEERCQNDLAPPSSMPSDDRISHITTRSGAVAPALAKYAEANDVDLVVMGTHGRRGVERAIVGSVAEEVLRTAPCPVLTTRALDQNENEASPSPTPIERIVVPIDFSEASRAALQYATRLTSIYDVPLVLVHVVTLPKIPAAYGVELPALSQMELLNRAKSELEKWQDEMVPAGQDASCEVTSGNPVASIHDVASAPGDLLVMSTRGLSGIKRVMLGSVAAGVLRRATGPVISSHSFPSTP</sequence>
<comment type="similarity">
    <text evidence="1">Belongs to the universal stress protein A family.</text>
</comment>
<dbReference type="EMBL" id="PDEQ01000005">
    <property type="protein sequence ID" value="PEN13287.1"/>
    <property type="molecule type" value="Genomic_DNA"/>
</dbReference>
<dbReference type="Gene3D" id="3.40.50.12370">
    <property type="match status" value="1"/>
</dbReference>
<dbReference type="InterPro" id="IPR006016">
    <property type="entry name" value="UspA"/>
</dbReference>
<feature type="domain" description="UspA" evidence="2">
    <location>
        <begin position="160"/>
        <end position="294"/>
    </location>
</feature>
<gene>
    <name evidence="3" type="ORF">CRI94_11650</name>
</gene>
<dbReference type="InterPro" id="IPR006015">
    <property type="entry name" value="Universal_stress_UspA"/>
</dbReference>
<dbReference type="OrthoDB" id="1522603at2"/>
<feature type="domain" description="UspA" evidence="2">
    <location>
        <begin position="1"/>
        <end position="143"/>
    </location>
</feature>
<dbReference type="Proteomes" id="UP000220102">
    <property type="component" value="Unassembled WGS sequence"/>
</dbReference>
<comment type="caution">
    <text evidence="3">The sequence shown here is derived from an EMBL/GenBank/DDBJ whole genome shotgun (WGS) entry which is preliminary data.</text>
</comment>
<dbReference type="CDD" id="cd00293">
    <property type="entry name" value="USP-like"/>
    <property type="match status" value="2"/>
</dbReference>
<dbReference type="PANTHER" id="PTHR46268:SF6">
    <property type="entry name" value="UNIVERSAL STRESS PROTEIN UP12"/>
    <property type="match status" value="1"/>
</dbReference>
<keyword evidence="4" id="KW-1185">Reference proteome</keyword>
<evidence type="ECO:0000259" key="2">
    <source>
        <dbReference type="Pfam" id="PF00582"/>
    </source>
</evidence>
<dbReference type="Gene3D" id="3.40.50.620">
    <property type="entry name" value="HUPs"/>
    <property type="match status" value="1"/>
</dbReference>
<reference evidence="3 4" key="1">
    <citation type="submission" date="2017-10" db="EMBL/GenBank/DDBJ databases">
        <title>Draft genome of Longibacter Salinarum.</title>
        <authorList>
            <person name="Goh K.M."/>
            <person name="Shamsir M.S."/>
            <person name="Lim S.W."/>
        </authorList>
    </citation>
    <scope>NUCLEOTIDE SEQUENCE [LARGE SCALE GENOMIC DNA]</scope>
    <source>
        <strain evidence="3 4">KCTC 52045</strain>
    </source>
</reference>
<accession>A0A2A8CXI6</accession>
<dbReference type="AlphaFoldDB" id="A0A2A8CXI6"/>
<dbReference type="Pfam" id="PF00582">
    <property type="entry name" value="Usp"/>
    <property type="match status" value="2"/>
</dbReference>
<evidence type="ECO:0000313" key="4">
    <source>
        <dbReference type="Proteomes" id="UP000220102"/>
    </source>
</evidence>
<organism evidence="3 4">
    <name type="scientific">Longibacter salinarum</name>
    <dbReference type="NCBI Taxonomy" id="1850348"/>
    <lineage>
        <taxon>Bacteria</taxon>
        <taxon>Pseudomonadati</taxon>
        <taxon>Rhodothermota</taxon>
        <taxon>Rhodothermia</taxon>
        <taxon>Rhodothermales</taxon>
        <taxon>Salisaetaceae</taxon>
        <taxon>Longibacter</taxon>
    </lineage>
</organism>
<evidence type="ECO:0000256" key="1">
    <source>
        <dbReference type="ARBA" id="ARBA00008791"/>
    </source>
</evidence>
<name>A0A2A8CXI6_9BACT</name>
<dbReference type="InterPro" id="IPR014729">
    <property type="entry name" value="Rossmann-like_a/b/a_fold"/>
</dbReference>
<dbReference type="PANTHER" id="PTHR46268">
    <property type="entry name" value="STRESS RESPONSE PROTEIN NHAX"/>
    <property type="match status" value="1"/>
</dbReference>
<proteinExistence type="inferred from homology"/>
<evidence type="ECO:0000313" key="3">
    <source>
        <dbReference type="EMBL" id="PEN13287.1"/>
    </source>
</evidence>
<dbReference type="SUPFAM" id="SSF52402">
    <property type="entry name" value="Adenine nucleotide alpha hydrolases-like"/>
    <property type="match status" value="2"/>
</dbReference>